<evidence type="ECO:0000256" key="3">
    <source>
        <dbReference type="ARBA" id="ARBA00022679"/>
    </source>
</evidence>
<dbReference type="InterPro" id="IPR000462">
    <property type="entry name" value="CDP-OH_P_trans"/>
</dbReference>
<feature type="transmembrane region" description="Helical" evidence="6">
    <location>
        <begin position="359"/>
        <end position="379"/>
    </location>
</feature>
<feature type="transmembrane region" description="Helical" evidence="6">
    <location>
        <begin position="195"/>
        <end position="216"/>
    </location>
</feature>
<dbReference type="PIRSF" id="PIRSF015665">
    <property type="entry name" value="CHOPT"/>
    <property type="match status" value="1"/>
</dbReference>
<dbReference type="Pfam" id="PF01066">
    <property type="entry name" value="CDP-OH_P_transf"/>
    <property type="match status" value="1"/>
</dbReference>
<feature type="transmembrane region" description="Helical" evidence="6">
    <location>
        <begin position="236"/>
        <end position="255"/>
    </location>
</feature>
<dbReference type="GO" id="GO:0005794">
    <property type="term" value="C:Golgi apparatus"/>
    <property type="evidence" value="ECO:0007669"/>
    <property type="project" value="TreeGrafter"/>
</dbReference>
<dbReference type="GO" id="GO:0006646">
    <property type="term" value="P:phosphatidylethanolamine biosynthetic process"/>
    <property type="evidence" value="ECO:0007669"/>
    <property type="project" value="TreeGrafter"/>
</dbReference>
<keyword evidence="4 6" id="KW-0472">Membrane</keyword>
<evidence type="ECO:0000313" key="7">
    <source>
        <dbReference type="EMBL" id="OXA64206.1"/>
    </source>
</evidence>
<dbReference type="PANTHER" id="PTHR10414:SF71">
    <property type="entry name" value="FI05338P"/>
    <property type="match status" value="1"/>
</dbReference>
<evidence type="ECO:0000256" key="1">
    <source>
        <dbReference type="ARBA" id="ARBA00004370"/>
    </source>
</evidence>
<feature type="transmembrane region" description="Helical" evidence="6">
    <location>
        <begin position="275"/>
        <end position="291"/>
    </location>
</feature>
<name>A0A226F5P0_FOLCA</name>
<keyword evidence="8" id="KW-1185">Reference proteome</keyword>
<dbReference type="OrthoDB" id="196717at2759"/>
<sequence length="398" mass="45409">MGCCRLEVQYLTPEVLEGFENYKYSSVDTSPLSNYVMHPFWNAVVKICPRWIAPNLLTFSGFAFTVANFVILSFYDYHFYAGGGAPEGTEAEYLPIPKWIWLVSAFNLFMAHTLDGIDGKQARRTGTSGPLGELFDHGLDSWTTVFIPTGLYSVFGRGKFSVSIKRMFFCYWNVFFNFIFSHWEKYNTGVLYLPWGYDLSMVGCFIVFLISTFGGHEIWKFYLPGGYYTSGNVVEVLLYAGSIGLSMPVACYNVYIGYQRGTGKMRPLLEMMRPLYSSIYLMIVTSLWMFLSPSDILELQPRMFFYMVGTVFSHICCRLIVAQMSSTRCEAFNWTLFPVTALALVSVVMRPGLGFETAAVYVLAILSTLTQLHYGVCIVRQMCRHFNIECFKIKDRSD</sequence>
<dbReference type="PROSITE" id="PS00379">
    <property type="entry name" value="CDP_ALCOHOL_P_TRANSF"/>
    <property type="match status" value="1"/>
</dbReference>
<reference evidence="7 8" key="1">
    <citation type="submission" date="2015-12" db="EMBL/GenBank/DDBJ databases">
        <title>The genome of Folsomia candida.</title>
        <authorList>
            <person name="Faddeeva A."/>
            <person name="Derks M.F."/>
            <person name="Anvar Y."/>
            <person name="Smit S."/>
            <person name="Van Straalen N."/>
            <person name="Roelofs D."/>
        </authorList>
    </citation>
    <scope>NUCLEOTIDE SEQUENCE [LARGE SCALE GENOMIC DNA]</scope>
    <source>
        <strain evidence="7 8">VU population</strain>
        <tissue evidence="7">Whole body</tissue>
    </source>
</reference>
<comment type="caution">
    <text evidence="7">The sequence shown here is derived from an EMBL/GenBank/DDBJ whole genome shotgun (WGS) entry which is preliminary data.</text>
</comment>
<dbReference type="InterPro" id="IPR048254">
    <property type="entry name" value="CDP_ALCOHOL_P_TRANSF_CS"/>
</dbReference>
<protein>
    <submittedName>
        <fullName evidence="7">Ethanolaminephosphotransferase 1</fullName>
    </submittedName>
</protein>
<dbReference type="InterPro" id="IPR014472">
    <property type="entry name" value="CHOPT"/>
</dbReference>
<dbReference type="GO" id="GO:0005789">
    <property type="term" value="C:endoplasmic reticulum membrane"/>
    <property type="evidence" value="ECO:0007669"/>
    <property type="project" value="TreeGrafter"/>
</dbReference>
<accession>A0A226F5P0</accession>
<feature type="transmembrane region" description="Helical" evidence="6">
    <location>
        <begin position="56"/>
        <end position="75"/>
    </location>
</feature>
<dbReference type="PANTHER" id="PTHR10414">
    <property type="entry name" value="ETHANOLAMINEPHOSPHOTRANSFERASE"/>
    <property type="match status" value="1"/>
</dbReference>
<feature type="transmembrane region" description="Helical" evidence="6">
    <location>
        <begin position="333"/>
        <end position="353"/>
    </location>
</feature>
<dbReference type="GO" id="GO:0004307">
    <property type="term" value="F:ethanolaminephosphotransferase activity"/>
    <property type="evidence" value="ECO:0007669"/>
    <property type="project" value="TreeGrafter"/>
</dbReference>
<dbReference type="AlphaFoldDB" id="A0A226F5P0"/>
<evidence type="ECO:0000256" key="5">
    <source>
        <dbReference type="RuleBase" id="RU003750"/>
    </source>
</evidence>
<dbReference type="InterPro" id="IPR043130">
    <property type="entry name" value="CDP-OH_PTrfase_TM_dom"/>
</dbReference>
<dbReference type="OMA" id="RMYFILW"/>
<dbReference type="Proteomes" id="UP000198287">
    <property type="component" value="Unassembled WGS sequence"/>
</dbReference>
<evidence type="ECO:0000313" key="8">
    <source>
        <dbReference type="Proteomes" id="UP000198287"/>
    </source>
</evidence>
<keyword evidence="3 5" id="KW-0808">Transferase</keyword>
<dbReference type="FunFam" id="1.20.120.1760:FF:000016">
    <property type="entry name" value="ethanolaminephosphotransferase 1"/>
    <property type="match status" value="1"/>
</dbReference>
<evidence type="ECO:0000256" key="6">
    <source>
        <dbReference type="SAM" id="Phobius"/>
    </source>
</evidence>
<proteinExistence type="inferred from homology"/>
<comment type="subcellular location">
    <subcellularLocation>
        <location evidence="1">Membrane</location>
    </subcellularLocation>
</comment>
<gene>
    <name evidence="7" type="ORF">Fcan01_01773</name>
</gene>
<comment type="similarity">
    <text evidence="2 5">Belongs to the CDP-alcohol phosphatidyltransferase class-I family.</text>
</comment>
<keyword evidence="6" id="KW-1133">Transmembrane helix</keyword>
<feature type="transmembrane region" description="Helical" evidence="6">
    <location>
        <begin position="303"/>
        <end position="321"/>
    </location>
</feature>
<keyword evidence="6" id="KW-0812">Transmembrane</keyword>
<dbReference type="EMBL" id="LNIX01000001">
    <property type="protein sequence ID" value="OXA64206.1"/>
    <property type="molecule type" value="Genomic_DNA"/>
</dbReference>
<organism evidence="7 8">
    <name type="scientific">Folsomia candida</name>
    <name type="common">Springtail</name>
    <dbReference type="NCBI Taxonomy" id="158441"/>
    <lineage>
        <taxon>Eukaryota</taxon>
        <taxon>Metazoa</taxon>
        <taxon>Ecdysozoa</taxon>
        <taxon>Arthropoda</taxon>
        <taxon>Hexapoda</taxon>
        <taxon>Collembola</taxon>
        <taxon>Entomobryomorpha</taxon>
        <taxon>Isotomoidea</taxon>
        <taxon>Isotomidae</taxon>
        <taxon>Proisotominae</taxon>
        <taxon>Folsomia</taxon>
    </lineage>
</organism>
<dbReference type="STRING" id="158441.A0A226F5P0"/>
<evidence type="ECO:0000256" key="2">
    <source>
        <dbReference type="ARBA" id="ARBA00010441"/>
    </source>
</evidence>
<evidence type="ECO:0000256" key="4">
    <source>
        <dbReference type="ARBA" id="ARBA00023136"/>
    </source>
</evidence>
<dbReference type="Gene3D" id="1.20.120.1760">
    <property type="match status" value="1"/>
</dbReference>